<dbReference type="Pfam" id="PF00551">
    <property type="entry name" value="Formyl_trans_N"/>
    <property type="match status" value="1"/>
</dbReference>
<dbReference type="PANTHER" id="PTHR42706">
    <property type="entry name" value="FORMYLTETRAHYDROFOLATE DEFORMYLASE"/>
    <property type="match status" value="1"/>
</dbReference>
<dbReference type="GO" id="GO:0006189">
    <property type="term" value="P:'de novo' IMP biosynthetic process"/>
    <property type="evidence" value="ECO:0007669"/>
    <property type="project" value="UniProtKB-UniRule"/>
</dbReference>
<accession>A0A1Y5RSB8</accession>
<dbReference type="STRING" id="315423.SAMN04488020_102489"/>
<dbReference type="AlphaFoldDB" id="A0A1Y5RSB8"/>
<dbReference type="InterPro" id="IPR002912">
    <property type="entry name" value="ACT_dom"/>
</dbReference>
<dbReference type="CDD" id="cd04875">
    <property type="entry name" value="ACT_F4HF-DF"/>
    <property type="match status" value="1"/>
</dbReference>
<dbReference type="GO" id="GO:0006730">
    <property type="term" value="P:one-carbon metabolic process"/>
    <property type="evidence" value="ECO:0007669"/>
    <property type="project" value="UniProtKB-KW"/>
</dbReference>
<dbReference type="GO" id="GO:0008864">
    <property type="term" value="F:formyltetrahydrofolate deformylase activity"/>
    <property type="evidence" value="ECO:0007669"/>
    <property type="project" value="UniProtKB-UniRule"/>
</dbReference>
<dbReference type="CDD" id="cd08648">
    <property type="entry name" value="FMT_core_Formyl-FH4-Hydrolase_C"/>
    <property type="match status" value="1"/>
</dbReference>
<dbReference type="InterPro" id="IPR044074">
    <property type="entry name" value="PurU_ACT"/>
</dbReference>
<evidence type="ECO:0000313" key="7">
    <source>
        <dbReference type="Proteomes" id="UP000193870"/>
    </source>
</evidence>
<evidence type="ECO:0000256" key="3">
    <source>
        <dbReference type="HAMAP-Rule" id="MF_01927"/>
    </source>
</evidence>
<evidence type="ECO:0000256" key="4">
    <source>
        <dbReference type="NCBIfam" id="TIGR00655"/>
    </source>
</evidence>
<dbReference type="NCBIfam" id="NF004684">
    <property type="entry name" value="PRK06027.1"/>
    <property type="match status" value="1"/>
</dbReference>
<dbReference type="InterPro" id="IPR045865">
    <property type="entry name" value="ACT-like_dom_sf"/>
</dbReference>
<comment type="similarity">
    <text evidence="3">Belongs to the PurU family.</text>
</comment>
<reference evidence="6 7" key="1">
    <citation type="submission" date="2017-03" db="EMBL/GenBank/DDBJ databases">
        <authorList>
            <person name="Afonso C.L."/>
            <person name="Miller P.J."/>
            <person name="Scott M.A."/>
            <person name="Spackman E."/>
            <person name="Goraichik I."/>
            <person name="Dimitrov K.M."/>
            <person name="Suarez D.L."/>
            <person name="Swayne D.E."/>
        </authorList>
    </citation>
    <scope>NUCLEOTIDE SEQUENCE [LARGE SCALE GENOMIC DNA]</scope>
    <source>
        <strain evidence="6 7">CECT 7066</strain>
    </source>
</reference>
<organism evidence="6 7">
    <name type="scientific">Palleronia marisminoris</name>
    <dbReference type="NCBI Taxonomy" id="315423"/>
    <lineage>
        <taxon>Bacteria</taxon>
        <taxon>Pseudomonadati</taxon>
        <taxon>Pseudomonadota</taxon>
        <taxon>Alphaproteobacteria</taxon>
        <taxon>Rhodobacterales</taxon>
        <taxon>Roseobacteraceae</taxon>
        <taxon>Palleronia</taxon>
    </lineage>
</organism>
<dbReference type="Proteomes" id="UP000193870">
    <property type="component" value="Unassembled WGS sequence"/>
</dbReference>
<dbReference type="EC" id="3.5.1.10" evidence="3 4"/>
<name>A0A1Y5RSB8_9RHOB</name>
<proteinExistence type="inferred from homology"/>
<evidence type="ECO:0000313" key="6">
    <source>
        <dbReference type="EMBL" id="SLN23180.1"/>
    </source>
</evidence>
<dbReference type="Pfam" id="PF01842">
    <property type="entry name" value="ACT"/>
    <property type="match status" value="1"/>
</dbReference>
<dbReference type="InterPro" id="IPR041729">
    <property type="entry name" value="Formyl-FH4-Hydrolase_C"/>
</dbReference>
<dbReference type="EMBL" id="FWFV01000002">
    <property type="protein sequence ID" value="SLN23180.1"/>
    <property type="molecule type" value="Genomic_DNA"/>
</dbReference>
<dbReference type="NCBIfam" id="TIGR00655">
    <property type="entry name" value="PurU"/>
    <property type="match status" value="1"/>
</dbReference>
<dbReference type="InterPro" id="IPR004810">
    <property type="entry name" value="PurU"/>
</dbReference>
<keyword evidence="3" id="KW-0658">Purine biosynthesis</keyword>
<dbReference type="InterPro" id="IPR036477">
    <property type="entry name" value="Formyl_transf_N_sf"/>
</dbReference>
<keyword evidence="1 3" id="KW-0554">One-carbon metabolism</keyword>
<keyword evidence="7" id="KW-1185">Reference proteome</keyword>
<keyword evidence="2 3" id="KW-0378">Hydrolase</keyword>
<comment type="catalytic activity">
    <reaction evidence="3">
        <text>(6R)-10-formyltetrahydrofolate + H2O = (6S)-5,6,7,8-tetrahydrofolate + formate + H(+)</text>
        <dbReference type="Rhea" id="RHEA:19833"/>
        <dbReference type="ChEBI" id="CHEBI:15377"/>
        <dbReference type="ChEBI" id="CHEBI:15378"/>
        <dbReference type="ChEBI" id="CHEBI:15740"/>
        <dbReference type="ChEBI" id="CHEBI:57453"/>
        <dbReference type="ChEBI" id="CHEBI:195366"/>
        <dbReference type="EC" id="3.5.1.10"/>
    </reaction>
</comment>
<dbReference type="PROSITE" id="PS51671">
    <property type="entry name" value="ACT"/>
    <property type="match status" value="1"/>
</dbReference>
<dbReference type="UniPathway" id="UPA00074">
    <property type="reaction ID" value="UER00170"/>
</dbReference>
<comment type="function">
    <text evidence="3">Catalyzes the hydrolysis of 10-formyltetrahydrofolate (formyl-FH4) to formate and tetrahydrofolate (FH4).</text>
</comment>
<dbReference type="OrthoDB" id="9806170at2"/>
<evidence type="ECO:0000256" key="1">
    <source>
        <dbReference type="ARBA" id="ARBA00022563"/>
    </source>
</evidence>
<protein>
    <recommendedName>
        <fullName evidence="3 4">Formyltetrahydrofolate deformylase</fullName>
        <ecNumber evidence="3 4">3.5.1.10</ecNumber>
    </recommendedName>
    <alternativeName>
        <fullName evidence="3">Formyl-FH(4) hydrolase</fullName>
    </alternativeName>
</protein>
<evidence type="ECO:0000259" key="5">
    <source>
        <dbReference type="PROSITE" id="PS51671"/>
    </source>
</evidence>
<dbReference type="PANTHER" id="PTHR42706:SF1">
    <property type="entry name" value="FORMYLTETRAHYDROFOLATE DEFORMYLASE 2, MITOCHONDRIAL"/>
    <property type="match status" value="1"/>
</dbReference>
<dbReference type="SUPFAM" id="SSF55021">
    <property type="entry name" value="ACT-like"/>
    <property type="match status" value="1"/>
</dbReference>
<dbReference type="HAMAP" id="MF_01927">
    <property type="entry name" value="PurU"/>
    <property type="match status" value="1"/>
</dbReference>
<dbReference type="Gene3D" id="3.30.70.260">
    <property type="match status" value="1"/>
</dbReference>
<gene>
    <name evidence="6" type="primary">purU_1</name>
    <name evidence="3" type="synonym">purU</name>
    <name evidence="6" type="ORF">PAM7066_00792</name>
</gene>
<dbReference type="PIRSF" id="PIRSF036480">
    <property type="entry name" value="FormyFH4_hydr"/>
    <property type="match status" value="1"/>
</dbReference>
<dbReference type="InterPro" id="IPR002376">
    <property type="entry name" value="Formyl_transf_N"/>
</dbReference>
<dbReference type="Gene3D" id="3.40.50.170">
    <property type="entry name" value="Formyl transferase, N-terminal domain"/>
    <property type="match status" value="1"/>
</dbReference>
<comment type="pathway">
    <text evidence="3">Purine metabolism; IMP biosynthesis via de novo pathway; formate from 10-formyl-5,6,7,8-tetrahydrofolate: step 1/1.</text>
</comment>
<dbReference type="SUPFAM" id="SSF53328">
    <property type="entry name" value="Formyltransferase"/>
    <property type="match status" value="1"/>
</dbReference>
<feature type="domain" description="ACT" evidence="5">
    <location>
        <begin position="5"/>
        <end position="91"/>
    </location>
</feature>
<feature type="active site" evidence="3">
    <location>
        <position position="226"/>
    </location>
</feature>
<evidence type="ECO:0000256" key="2">
    <source>
        <dbReference type="ARBA" id="ARBA00022801"/>
    </source>
</evidence>
<dbReference type="RefSeq" id="WP_085852840.1">
    <property type="nucleotide sequence ID" value="NZ_FOPF01000002.1"/>
</dbReference>
<sequence>MTSIALRVTCPTTRGVVAAISTFLAEQGCNILDSAQFDDQKTGNFFMRLGFRSETGATVEHLEQAFAPVAQRFDMGYAFHDEARKMRAVIMVSRFGHCLNDLLYRWRIGALPIDIVGVVSNHHDYQKLVVNHDIPFHHIKVTKDNKPQAEAKQMEVFEDAGAELIVLARYMQVLSEQMCREYSGRIINIHHSFLPSFKGANPYRQAYERGVKLIGATSHYVTSDLDEGPIIEQDTVRVTHAQSNDDYVSLGRDVEAQVLARAIHAHANHRVFLNGNKTVVFPPSPGSYTSDRMG</sequence>
<dbReference type="PRINTS" id="PR01575">
    <property type="entry name" value="FFH4HYDRLASE"/>
</dbReference>